<dbReference type="Gene3D" id="1.10.10.2230">
    <property type="match status" value="1"/>
</dbReference>
<dbReference type="GO" id="GO:0006346">
    <property type="term" value="P:DNA methylation-dependent constitutive heterochromatin formation"/>
    <property type="evidence" value="ECO:0007669"/>
    <property type="project" value="InterPro"/>
</dbReference>
<evidence type="ECO:0000256" key="14">
    <source>
        <dbReference type="ARBA" id="ARBA00023242"/>
    </source>
</evidence>
<dbReference type="GO" id="GO:0003677">
    <property type="term" value="F:DNA binding"/>
    <property type="evidence" value="ECO:0007669"/>
    <property type="project" value="UniProtKB-KW"/>
</dbReference>
<dbReference type="GO" id="GO:0008270">
    <property type="term" value="F:zinc ion binding"/>
    <property type="evidence" value="ECO:0007669"/>
    <property type="project" value="UniProtKB-KW"/>
</dbReference>
<accession>A0A8C7J2N7</accession>
<dbReference type="CDD" id="cd04711">
    <property type="entry name" value="BAH_Dnmt1_II"/>
    <property type="match status" value="1"/>
</dbReference>
<evidence type="ECO:0000256" key="3">
    <source>
        <dbReference type="ARBA" id="ARBA00022553"/>
    </source>
</evidence>
<dbReference type="PANTHER" id="PTHR10629:SF52">
    <property type="entry name" value="DNA (CYTOSINE-5)-METHYLTRANSFERASE 1"/>
    <property type="match status" value="1"/>
</dbReference>
<evidence type="ECO:0000256" key="15">
    <source>
        <dbReference type="PIRNR" id="PIRNR037404"/>
    </source>
</evidence>
<dbReference type="Pfam" id="PF00145">
    <property type="entry name" value="DNA_methylase"/>
    <property type="match status" value="1"/>
</dbReference>
<dbReference type="Gene3D" id="3.90.120.10">
    <property type="entry name" value="DNA Methylase, subunit A, domain 2"/>
    <property type="match status" value="1"/>
</dbReference>
<dbReference type="PIRSF" id="PIRSF037404">
    <property type="entry name" value="DNMT1"/>
    <property type="match status" value="1"/>
</dbReference>
<evidence type="ECO:0000256" key="11">
    <source>
        <dbReference type="ARBA" id="ARBA00023015"/>
    </source>
</evidence>
<dbReference type="EC" id="2.1.1.37" evidence="15"/>
<dbReference type="Ensembl" id="ENSOKIT00005087516.1">
    <property type="protein sequence ID" value="ENSOKIP00005081998.1"/>
    <property type="gene ID" value="ENSOKIG00005032606.1"/>
</dbReference>
<dbReference type="Pfam" id="PF02008">
    <property type="entry name" value="zf-CXXC"/>
    <property type="match status" value="1"/>
</dbReference>
<keyword evidence="9 17" id="KW-0863">Zinc-finger</keyword>
<keyword evidence="6 15" id="KW-0949">S-adenosyl-L-methionine</keyword>
<dbReference type="PROSITE" id="PS51679">
    <property type="entry name" value="SAM_MT_C5"/>
    <property type="match status" value="1"/>
</dbReference>
<evidence type="ECO:0000256" key="12">
    <source>
        <dbReference type="ARBA" id="ARBA00023125"/>
    </source>
</evidence>
<dbReference type="SUPFAM" id="SSF53335">
    <property type="entry name" value="S-adenosyl-L-methionine-dependent methyltransferases"/>
    <property type="match status" value="1"/>
</dbReference>
<evidence type="ECO:0000256" key="19">
    <source>
        <dbReference type="RuleBase" id="RU000416"/>
    </source>
</evidence>
<evidence type="ECO:0000256" key="1">
    <source>
        <dbReference type="ARBA" id="ARBA00004123"/>
    </source>
</evidence>
<dbReference type="InterPro" id="IPR031303">
    <property type="entry name" value="C5_meth_CS"/>
</dbReference>
<dbReference type="Proteomes" id="UP000694557">
    <property type="component" value="Unassembled WGS sequence"/>
</dbReference>
<dbReference type="GO" id="GO:0003682">
    <property type="term" value="F:chromatin binding"/>
    <property type="evidence" value="ECO:0007669"/>
    <property type="project" value="UniProtKB-UniRule"/>
</dbReference>
<reference evidence="24" key="1">
    <citation type="submission" date="2025-08" db="UniProtKB">
        <authorList>
            <consortium name="Ensembl"/>
        </authorList>
    </citation>
    <scope>IDENTIFICATION</scope>
</reference>
<evidence type="ECO:0000256" key="16">
    <source>
        <dbReference type="PIRSR" id="PIRSR037404-1"/>
    </source>
</evidence>
<evidence type="ECO:0000256" key="4">
    <source>
        <dbReference type="ARBA" id="ARBA00022603"/>
    </source>
</evidence>
<dbReference type="Gene3D" id="2.30.30.490">
    <property type="match status" value="2"/>
</dbReference>
<keyword evidence="5 15" id="KW-0808">Transferase</keyword>
<dbReference type="InterPro" id="IPR018117">
    <property type="entry name" value="C5_DNA_meth_AS"/>
</dbReference>
<keyword evidence="13" id="KW-0804">Transcription</keyword>
<dbReference type="GeneTree" id="ENSGT00390000005100"/>
<evidence type="ECO:0000313" key="25">
    <source>
        <dbReference type="Proteomes" id="UP000694557"/>
    </source>
</evidence>
<dbReference type="Pfam" id="PF12047">
    <property type="entry name" value="DNMT1-RFD"/>
    <property type="match status" value="1"/>
</dbReference>
<dbReference type="Pfam" id="PF01426">
    <property type="entry name" value="BAH"/>
    <property type="match status" value="2"/>
</dbReference>
<keyword evidence="10" id="KW-0862">Zinc</keyword>
<dbReference type="InterPro" id="IPR002857">
    <property type="entry name" value="Znf_CXXC"/>
</dbReference>
<dbReference type="InterPro" id="IPR022702">
    <property type="entry name" value="Cytosine_MeTrfase1_RFD"/>
</dbReference>
<evidence type="ECO:0000259" key="22">
    <source>
        <dbReference type="PROSITE" id="PS51038"/>
    </source>
</evidence>
<evidence type="ECO:0000256" key="10">
    <source>
        <dbReference type="ARBA" id="ARBA00022833"/>
    </source>
</evidence>
<dbReference type="FunFam" id="2.30.30.490:FF:000004">
    <property type="entry name" value="DNA (cytosine-5)-methyltransferase"/>
    <property type="match status" value="1"/>
</dbReference>
<feature type="region of interest" description="Disordered" evidence="21">
    <location>
        <begin position="913"/>
        <end position="952"/>
    </location>
</feature>
<comment type="similarity">
    <text evidence="15 18 19">Belongs to the class I-like SAM-binding methyltransferase superfamily. C5-methyltransferase family.</text>
</comment>
<dbReference type="GO" id="GO:0003886">
    <property type="term" value="F:DNA (cytosine-5-)-methyltransferase activity"/>
    <property type="evidence" value="ECO:0007669"/>
    <property type="project" value="UniProtKB-UniRule"/>
</dbReference>
<dbReference type="GO" id="GO:0044027">
    <property type="term" value="P:negative regulation of gene expression via chromosomal CpG island methylation"/>
    <property type="evidence" value="ECO:0007669"/>
    <property type="project" value="TreeGrafter"/>
</dbReference>
<dbReference type="PROSITE" id="PS51038">
    <property type="entry name" value="BAH"/>
    <property type="match status" value="2"/>
</dbReference>
<sequence>MGLEVLEKDEDGISDEDLVKEKVELVQDFLHADAQDQLSSLKAKMKSSEISMDGYLSKVKALLGRELCVENGSHGDVVEQNCKNGKTNGSAANGDSHKEEDDDGLMDTKEADAMKSPSAPKGKGGRKSKSDSEPKSEAYSCTRAVIILVQSCSVTDAHLLFQTPPPKCPDCRQYLDDSDLKLFQGDPDNALDEPEMLTDERLSLFDSNEDGFENYEELPQHKITNFCVYDKRGHLCPFDSGLIEKNVELYFSCAVKPIYDDNPCMDGGVPAKKLGPINAWWITGFDGGEKALIGFTTAFADYILMDPREEYAPIFAVMQEKIYMSKMVVEFLQKNPDVSYEDLLNKIETTVPPAGLNFNRFTEDTLLRHAQFVVEQVESYDEAGDSDEQPIIVTPCMRDLIKLAGVTLGKRRQAIRHPTKIEKDSKGGPTRATTTKLVYKIFDTFFSDQIDQNEKDGGIKRQRCGVCEVCLVPDCGKCSACKDMIKFGGSGRSKQACQKRRCPNLAVKEAEDDENIEEEEMLPVKAPSKKVSKAKTKKQSNAIGIKVLSSPSCVQTEGKKQYYMKVCMDNEVLEVGDCVSVSSDDPSILLYLARITSLWEDNNGKWFHAHWFCRGTDTVLGESSDPLELFLVEDCEDMQLSYVEGKVNVMYKAPSDNWFMEGGMVEDIKVIDDDNGKNFFYQLWYEGDCARFETPPTFTPQEDCKYNFCASCSRAEEREEKETPRVFEPIKDEDHDSKALYVLACLKGEQFRVGDNCYLPPDAYNFSVKAASPVKRPHRKEDVDEELYPEYYRKHSDYIKGSNLDAPEPFRVGRIKEIFCHRRSNGKADVSEVKLRLYKFYRPENTHKGAKAGYHTDINQLYWSDEEVTVNMSEVLGRCRVEYGEDLNETVQDFSSGGPDRFYFLEAYNAKSKSFEDPPNHARSAVNKGKGKGKGKGNYSPPDQEPQDPKVPKLRTLDVFSGCGGLSEGFHQAGIAETLWAIEMWDPAAQAFRLNNPGTTVFTEDCNVLLKLVMSGEKTNSLGQRLPQKGDVEMLCGGPPCQGFSGMNRFNSRTYSKFKNSLVVSYLSYCDYYRPKFFLLENVRNFVSFKSSMVLKLTLRCLVRMGYQCTFGVLQAGQYGVAQTRRRAIILAAAPGEKLPRYPEPLHVFAPRASTSQCKRMLYSFQGHHADQRHTVPAHPQRPHLQAARMRHIPLAPGSDWRDLPNIEVRLRDGTSSKKLRYTHPDKKNGRSSSGALRGVCTCSGGVPCDPADRQFNTLIPWCLPHTGNRHNHWAGLYGRLEWDGFFSTTVTNPEPMGKQGRVLHPEQHRVVSVRECARSQGFPDTYRFFGNVLDKHRQVGNAVPPPLSRAIGLEIKKCVLERIKEHDDTKENEKG</sequence>
<dbReference type="PRINTS" id="PR00105">
    <property type="entry name" value="C5METTRFRASE"/>
</dbReference>
<dbReference type="FunFam" id="1.10.10.2230:FF:000001">
    <property type="entry name" value="DNA (cytosine-5)-methyltransferase"/>
    <property type="match status" value="1"/>
</dbReference>
<dbReference type="InterPro" id="IPR001025">
    <property type="entry name" value="BAH_dom"/>
</dbReference>
<keyword evidence="12 15" id="KW-0238">DNA-binding</keyword>
<evidence type="ECO:0000256" key="21">
    <source>
        <dbReference type="SAM" id="MobiDB-lite"/>
    </source>
</evidence>
<dbReference type="PROSITE" id="PS00094">
    <property type="entry name" value="C5_MTASE_1"/>
    <property type="match status" value="1"/>
</dbReference>
<protein>
    <recommendedName>
        <fullName evidence="15">DNA (cytosine-5)-methyltransferase</fullName>
        <ecNumber evidence="15">2.1.1.37</ecNumber>
    </recommendedName>
</protein>
<dbReference type="InterPro" id="IPR010506">
    <property type="entry name" value="DMAP1-bd"/>
</dbReference>
<evidence type="ECO:0000259" key="23">
    <source>
        <dbReference type="PROSITE" id="PS51058"/>
    </source>
</evidence>
<dbReference type="Pfam" id="PF06464">
    <property type="entry name" value="DMAP_binding"/>
    <property type="match status" value="1"/>
</dbReference>
<keyword evidence="4 15" id="KW-0489">Methyltransferase</keyword>
<dbReference type="InterPro" id="IPR029063">
    <property type="entry name" value="SAM-dependent_MTases_sf"/>
</dbReference>
<dbReference type="InterPro" id="IPR050390">
    <property type="entry name" value="C5-Methyltransferase"/>
</dbReference>
<dbReference type="FunFam" id="3.40.50.150:FF:000036">
    <property type="entry name" value="DNA (cytosine-5)-methyltransferase"/>
    <property type="match status" value="1"/>
</dbReference>
<comment type="subcellular location">
    <subcellularLocation>
        <location evidence="1 15">Nucleus</location>
    </subcellularLocation>
</comment>
<keyword evidence="8" id="KW-0677">Repeat</keyword>
<evidence type="ECO:0000313" key="24">
    <source>
        <dbReference type="Ensembl" id="ENSOKIP00005081998.1"/>
    </source>
</evidence>
<evidence type="ECO:0000256" key="17">
    <source>
        <dbReference type="PROSITE-ProRule" id="PRU00509"/>
    </source>
</evidence>
<dbReference type="PROSITE" id="PS51058">
    <property type="entry name" value="ZF_CXXC"/>
    <property type="match status" value="1"/>
</dbReference>
<dbReference type="SMART" id="SM00439">
    <property type="entry name" value="BAH"/>
    <property type="match status" value="2"/>
</dbReference>
<proteinExistence type="inferred from homology"/>
<evidence type="ECO:0000256" key="13">
    <source>
        <dbReference type="ARBA" id="ARBA00023163"/>
    </source>
</evidence>
<feature type="region of interest" description="Disordered" evidence="21">
    <location>
        <begin position="78"/>
        <end position="135"/>
    </location>
</feature>
<keyword evidence="25" id="KW-1185">Reference proteome</keyword>
<keyword evidence="2" id="KW-0678">Repressor</keyword>
<dbReference type="Gene3D" id="3.40.50.150">
    <property type="entry name" value="Vaccinia Virus protein VP39"/>
    <property type="match status" value="1"/>
</dbReference>
<dbReference type="PROSITE" id="PS00095">
    <property type="entry name" value="C5_MTASE_2"/>
    <property type="match status" value="1"/>
</dbReference>
<feature type="compositionally biased region" description="Polar residues" evidence="21">
    <location>
        <begin position="81"/>
        <end position="93"/>
    </location>
</feature>
<dbReference type="PANTHER" id="PTHR10629">
    <property type="entry name" value="CYTOSINE-SPECIFIC METHYLTRANSFERASE"/>
    <property type="match status" value="1"/>
</dbReference>
<feature type="domain" description="BAH" evidence="22">
    <location>
        <begin position="571"/>
        <end position="696"/>
    </location>
</feature>
<keyword evidence="14 15" id="KW-0539">Nucleus</keyword>
<dbReference type="GO" id="GO:0032259">
    <property type="term" value="P:methylation"/>
    <property type="evidence" value="ECO:0007669"/>
    <property type="project" value="UniProtKB-KW"/>
</dbReference>
<keyword evidence="7" id="KW-0479">Metal-binding</keyword>
<dbReference type="FunFam" id="3.90.120.10:FF:000001">
    <property type="entry name" value="DNA (cytosine-5)-methyltransferase"/>
    <property type="match status" value="1"/>
</dbReference>
<name>A0A8C7J2N7_ONCKI</name>
<dbReference type="CDD" id="cd04760">
    <property type="entry name" value="BAH_Dnmt1_I"/>
    <property type="match status" value="1"/>
</dbReference>
<dbReference type="InterPro" id="IPR001525">
    <property type="entry name" value="C5_MeTfrase"/>
</dbReference>
<gene>
    <name evidence="24" type="primary">DNMT1</name>
    <name evidence="24" type="synonym">LOC109893479</name>
</gene>
<feature type="domain" description="BAH" evidence="22">
    <location>
        <begin position="791"/>
        <end position="919"/>
    </location>
</feature>
<evidence type="ECO:0000256" key="8">
    <source>
        <dbReference type="ARBA" id="ARBA00022737"/>
    </source>
</evidence>
<keyword evidence="3" id="KW-0597">Phosphoprotein</keyword>
<keyword evidence="11" id="KW-0805">Transcription regulation</keyword>
<feature type="domain" description="CXXC-type" evidence="23">
    <location>
        <begin position="457"/>
        <end position="503"/>
    </location>
</feature>
<evidence type="ECO:0000256" key="2">
    <source>
        <dbReference type="ARBA" id="ARBA00022491"/>
    </source>
</evidence>
<evidence type="ECO:0000256" key="5">
    <source>
        <dbReference type="ARBA" id="ARBA00022679"/>
    </source>
</evidence>
<evidence type="ECO:0000256" key="20">
    <source>
        <dbReference type="RuleBase" id="RU000417"/>
    </source>
</evidence>
<organism evidence="24 25">
    <name type="scientific">Oncorhynchus kisutch</name>
    <name type="common">Coho salmon</name>
    <name type="synonym">Salmo kisutch</name>
    <dbReference type="NCBI Taxonomy" id="8019"/>
    <lineage>
        <taxon>Eukaryota</taxon>
        <taxon>Metazoa</taxon>
        <taxon>Chordata</taxon>
        <taxon>Craniata</taxon>
        <taxon>Vertebrata</taxon>
        <taxon>Euteleostomi</taxon>
        <taxon>Actinopterygii</taxon>
        <taxon>Neopterygii</taxon>
        <taxon>Teleostei</taxon>
        <taxon>Protacanthopterygii</taxon>
        <taxon>Salmoniformes</taxon>
        <taxon>Salmonidae</taxon>
        <taxon>Salmoninae</taxon>
        <taxon>Oncorhynchus</taxon>
    </lineage>
</organism>
<comment type="catalytic activity">
    <reaction evidence="15 20">
        <text>a 2'-deoxycytidine in DNA + S-adenosyl-L-methionine = a 5-methyl-2'-deoxycytidine in DNA + S-adenosyl-L-homocysteine + H(+)</text>
        <dbReference type="Rhea" id="RHEA:13681"/>
        <dbReference type="Rhea" id="RHEA-COMP:11369"/>
        <dbReference type="Rhea" id="RHEA-COMP:11370"/>
        <dbReference type="ChEBI" id="CHEBI:15378"/>
        <dbReference type="ChEBI" id="CHEBI:57856"/>
        <dbReference type="ChEBI" id="CHEBI:59789"/>
        <dbReference type="ChEBI" id="CHEBI:85452"/>
        <dbReference type="ChEBI" id="CHEBI:85454"/>
        <dbReference type="EC" id="2.1.1.37"/>
    </reaction>
</comment>
<dbReference type="NCBIfam" id="TIGR00675">
    <property type="entry name" value="dcm"/>
    <property type="match status" value="1"/>
</dbReference>
<evidence type="ECO:0000256" key="6">
    <source>
        <dbReference type="ARBA" id="ARBA00022691"/>
    </source>
</evidence>
<evidence type="ECO:0000256" key="18">
    <source>
        <dbReference type="PROSITE-ProRule" id="PRU01016"/>
    </source>
</evidence>
<evidence type="ECO:0000256" key="7">
    <source>
        <dbReference type="ARBA" id="ARBA00022723"/>
    </source>
</evidence>
<feature type="active site" evidence="16 18">
    <location>
        <position position="1041"/>
    </location>
</feature>
<dbReference type="GO" id="GO:0005634">
    <property type="term" value="C:nucleus"/>
    <property type="evidence" value="ECO:0007669"/>
    <property type="project" value="UniProtKB-SubCell"/>
</dbReference>
<evidence type="ECO:0000256" key="9">
    <source>
        <dbReference type="ARBA" id="ARBA00022771"/>
    </source>
</evidence>
<reference evidence="24" key="2">
    <citation type="submission" date="2025-09" db="UniProtKB">
        <authorList>
            <consortium name="Ensembl"/>
        </authorList>
    </citation>
    <scope>IDENTIFICATION</scope>
</reference>
<dbReference type="InterPro" id="IPR043151">
    <property type="entry name" value="BAH_sf"/>
</dbReference>